<comment type="subcellular location">
    <subcellularLocation>
        <location evidence="2">Cytoplasm</location>
    </subcellularLocation>
    <subcellularLocation>
        <location evidence="1">Nucleus</location>
    </subcellularLocation>
</comment>
<dbReference type="RefSeq" id="XP_022247112.1">
    <property type="nucleotide sequence ID" value="XM_022391404.1"/>
</dbReference>
<comment type="similarity">
    <text evidence="3">Belongs to the IRAK1BP1 family.</text>
</comment>
<evidence type="ECO:0000313" key="8">
    <source>
        <dbReference type="RefSeq" id="XP_022247098.1"/>
    </source>
</evidence>
<protein>
    <submittedName>
        <fullName evidence="7 8">Interleukin-1 receptor-associated kinase 1-binding protein 1 homolog</fullName>
    </submittedName>
</protein>
<dbReference type="Gene3D" id="3.30.110.170">
    <property type="entry name" value="Protein of unknown function (DUF541), domain 1"/>
    <property type="match status" value="1"/>
</dbReference>
<evidence type="ECO:0000256" key="5">
    <source>
        <dbReference type="ARBA" id="ARBA00023242"/>
    </source>
</evidence>
<organism evidence="6 8">
    <name type="scientific">Limulus polyphemus</name>
    <name type="common">Atlantic horseshoe crab</name>
    <dbReference type="NCBI Taxonomy" id="6850"/>
    <lineage>
        <taxon>Eukaryota</taxon>
        <taxon>Metazoa</taxon>
        <taxon>Ecdysozoa</taxon>
        <taxon>Arthropoda</taxon>
        <taxon>Chelicerata</taxon>
        <taxon>Merostomata</taxon>
        <taxon>Xiphosura</taxon>
        <taxon>Limulidae</taxon>
        <taxon>Limulus</taxon>
    </lineage>
</organism>
<evidence type="ECO:0000256" key="2">
    <source>
        <dbReference type="ARBA" id="ARBA00004496"/>
    </source>
</evidence>
<reference evidence="7 8" key="1">
    <citation type="submission" date="2025-05" db="UniProtKB">
        <authorList>
            <consortium name="RefSeq"/>
        </authorList>
    </citation>
    <scope>IDENTIFICATION</scope>
    <source>
        <tissue evidence="7 8">Muscle</tissue>
    </source>
</reference>
<keyword evidence="6" id="KW-1185">Reference proteome</keyword>
<gene>
    <name evidence="7 8 9 10 11" type="primary">LOC106463523</name>
</gene>
<keyword evidence="5" id="KW-0539">Nucleus</keyword>
<dbReference type="Proteomes" id="UP000694941">
    <property type="component" value="Unplaced"/>
</dbReference>
<dbReference type="RefSeq" id="XP_022247105.1">
    <property type="nucleotide sequence ID" value="XM_022391397.1"/>
</dbReference>
<keyword evidence="7 8" id="KW-0675">Receptor</keyword>
<keyword evidence="7 8" id="KW-0808">Transferase</keyword>
<dbReference type="GeneID" id="106463523"/>
<proteinExistence type="inferred from homology"/>
<dbReference type="RefSeq" id="XP_022247098.1">
    <property type="nucleotide sequence ID" value="XM_022391390.1"/>
</dbReference>
<evidence type="ECO:0000313" key="9">
    <source>
        <dbReference type="RefSeq" id="XP_022247105.1"/>
    </source>
</evidence>
<dbReference type="Gene3D" id="3.30.70.2970">
    <property type="entry name" value="Protein of unknown function (DUF541), domain 2"/>
    <property type="match status" value="1"/>
</dbReference>
<evidence type="ECO:0000256" key="1">
    <source>
        <dbReference type="ARBA" id="ARBA00004123"/>
    </source>
</evidence>
<evidence type="ECO:0000313" key="11">
    <source>
        <dbReference type="RefSeq" id="XP_022247120.1"/>
    </source>
</evidence>
<evidence type="ECO:0000256" key="3">
    <source>
        <dbReference type="ARBA" id="ARBA00005509"/>
    </source>
</evidence>
<dbReference type="InterPro" id="IPR030312">
    <property type="entry name" value="IRAK1BP1"/>
</dbReference>
<accession>A0ABM1STZ2</accession>
<dbReference type="PANTHER" id="PTHR18842:SF2">
    <property type="entry name" value="INTERLEUKIN-1 RECEPTOR-ASSOCIATED KINASE 1-BINDING PROTEIN 1"/>
    <property type="match status" value="1"/>
</dbReference>
<keyword evidence="4" id="KW-0963">Cytoplasm</keyword>
<dbReference type="InterPro" id="IPR007497">
    <property type="entry name" value="SIMPL/DUF541"/>
</dbReference>
<dbReference type="RefSeq" id="XP_013779025.1">
    <property type="nucleotide sequence ID" value="XM_013923571.2"/>
</dbReference>
<name>A0ABM1STZ2_LIMPO</name>
<dbReference type="RefSeq" id="XP_022247120.1">
    <property type="nucleotide sequence ID" value="XM_022391412.1"/>
</dbReference>
<keyword evidence="7 8" id="KW-0418">Kinase</keyword>
<sequence>MPMECTSICLDKQAPETCLSLQNNIIQVCGVGEVEIPPDRGLLRVTVTSTKSTSEEAVNSVERRFEYVLHTLRTHGAEEEKNTVTRHLIRQSPDNYIMQADVEASFRRIEDCQTAAVKLVQKLDSTVHVGKPEFYHSSPAREAARKKAFSEAVCNAQEKVSDLASVFAVKTGEPLLILEEYSEVHPCRETRQLRESSETIIPLRRSLQEETYFAKSKILVKFEIGTKTSQDFCKKVEKKN</sequence>
<evidence type="ECO:0000313" key="10">
    <source>
        <dbReference type="RefSeq" id="XP_022247112.1"/>
    </source>
</evidence>
<evidence type="ECO:0000256" key="4">
    <source>
        <dbReference type="ARBA" id="ARBA00022490"/>
    </source>
</evidence>
<dbReference type="GO" id="GO:0016301">
    <property type="term" value="F:kinase activity"/>
    <property type="evidence" value="ECO:0007669"/>
    <property type="project" value="UniProtKB-KW"/>
</dbReference>
<dbReference type="Pfam" id="PF04402">
    <property type="entry name" value="SIMPL"/>
    <property type="match status" value="1"/>
</dbReference>
<evidence type="ECO:0000313" key="6">
    <source>
        <dbReference type="Proteomes" id="UP000694941"/>
    </source>
</evidence>
<evidence type="ECO:0000313" key="7">
    <source>
        <dbReference type="RefSeq" id="XP_013779025.1"/>
    </source>
</evidence>
<dbReference type="PANTHER" id="PTHR18842">
    <property type="entry name" value="INTERLEUKIN-1 RECEPTOR-ASSOCIATED KINASE 1-BINDING PROTEIN 1"/>
    <property type="match status" value="1"/>
</dbReference>